<keyword evidence="1 3" id="KW-0489">Methyltransferase</keyword>
<evidence type="ECO:0000313" key="4">
    <source>
        <dbReference type="Proteomes" id="UP000294927"/>
    </source>
</evidence>
<gene>
    <name evidence="3" type="ORF">CLV71_109101</name>
</gene>
<comment type="caution">
    <text evidence="3">The sequence shown here is derived from an EMBL/GenBank/DDBJ whole genome shotgun (WGS) entry which is preliminary data.</text>
</comment>
<dbReference type="InterPro" id="IPR029063">
    <property type="entry name" value="SAM-dependent_MTases_sf"/>
</dbReference>
<dbReference type="AlphaFoldDB" id="A0A4R7VF65"/>
<dbReference type="Proteomes" id="UP000294927">
    <property type="component" value="Unassembled WGS sequence"/>
</dbReference>
<evidence type="ECO:0000256" key="1">
    <source>
        <dbReference type="ARBA" id="ARBA00022603"/>
    </source>
</evidence>
<name>A0A4R7VF65_9PSEU</name>
<dbReference type="InterPro" id="IPR051052">
    <property type="entry name" value="Diverse_substrate_MTase"/>
</dbReference>
<dbReference type="PANTHER" id="PTHR44942">
    <property type="entry name" value="METHYLTRANSF_11 DOMAIN-CONTAINING PROTEIN"/>
    <property type="match status" value="1"/>
</dbReference>
<protein>
    <submittedName>
        <fullName evidence="3">Methyltransferase family protein</fullName>
    </submittedName>
</protein>
<dbReference type="GO" id="GO:0008168">
    <property type="term" value="F:methyltransferase activity"/>
    <property type="evidence" value="ECO:0007669"/>
    <property type="project" value="UniProtKB-KW"/>
</dbReference>
<dbReference type="CDD" id="cd02440">
    <property type="entry name" value="AdoMet_MTases"/>
    <property type="match status" value="1"/>
</dbReference>
<dbReference type="OrthoDB" id="9797252at2"/>
<sequence>MPTLEPHQYRRIAESFGTDAQRYDRARPAYPAELIDRIVATSPGGDVLDVGCGTGIAARQLQAAGATVLGLEPDPRMAGVARETGVAVEVSTFEDWDPAGRTFDAVVAAQAWHWVDPVAGAAKVLSTLRPGGLFAAFWHVFMPPAEIQSATATALRRAVPDSPFNLDGVKQDANPYQPLITSTGERLAATGAFGEPRTWRFEVERTSTRDQWLDLMPTLGPLTRVPPERLDPILTDVGAAIDAMGGSFTTRFTTVGVAITRA</sequence>
<accession>A0A4R7VF65</accession>
<dbReference type="SUPFAM" id="SSF53335">
    <property type="entry name" value="S-adenosyl-L-methionine-dependent methyltransferases"/>
    <property type="match status" value="1"/>
</dbReference>
<keyword evidence="4" id="KW-1185">Reference proteome</keyword>
<proteinExistence type="predicted"/>
<dbReference type="Pfam" id="PF13489">
    <property type="entry name" value="Methyltransf_23"/>
    <property type="match status" value="1"/>
</dbReference>
<dbReference type="EMBL" id="SOCP01000009">
    <property type="protein sequence ID" value="TDV47866.1"/>
    <property type="molecule type" value="Genomic_DNA"/>
</dbReference>
<evidence type="ECO:0000313" key="3">
    <source>
        <dbReference type="EMBL" id="TDV47866.1"/>
    </source>
</evidence>
<organism evidence="3 4">
    <name type="scientific">Actinophytocola oryzae</name>
    <dbReference type="NCBI Taxonomy" id="502181"/>
    <lineage>
        <taxon>Bacteria</taxon>
        <taxon>Bacillati</taxon>
        <taxon>Actinomycetota</taxon>
        <taxon>Actinomycetes</taxon>
        <taxon>Pseudonocardiales</taxon>
        <taxon>Pseudonocardiaceae</taxon>
    </lineage>
</organism>
<evidence type="ECO:0000256" key="2">
    <source>
        <dbReference type="ARBA" id="ARBA00022679"/>
    </source>
</evidence>
<dbReference type="GO" id="GO:0032259">
    <property type="term" value="P:methylation"/>
    <property type="evidence" value="ECO:0007669"/>
    <property type="project" value="UniProtKB-KW"/>
</dbReference>
<dbReference type="PANTHER" id="PTHR44942:SF4">
    <property type="entry name" value="METHYLTRANSFERASE TYPE 11 DOMAIN-CONTAINING PROTEIN"/>
    <property type="match status" value="1"/>
</dbReference>
<reference evidence="3 4" key="1">
    <citation type="submission" date="2019-03" db="EMBL/GenBank/DDBJ databases">
        <title>Genomic Encyclopedia of Archaeal and Bacterial Type Strains, Phase II (KMG-II): from individual species to whole genera.</title>
        <authorList>
            <person name="Goeker M."/>
        </authorList>
    </citation>
    <scope>NUCLEOTIDE SEQUENCE [LARGE SCALE GENOMIC DNA]</scope>
    <source>
        <strain evidence="3 4">DSM 45499</strain>
    </source>
</reference>
<dbReference type="RefSeq" id="WP_133905159.1">
    <property type="nucleotide sequence ID" value="NZ_SOCP01000009.1"/>
</dbReference>
<keyword evidence="2 3" id="KW-0808">Transferase</keyword>
<dbReference type="Gene3D" id="3.40.50.150">
    <property type="entry name" value="Vaccinia Virus protein VP39"/>
    <property type="match status" value="1"/>
</dbReference>